<gene>
    <name evidence="2" type="ORF">SAMN05216404_11552</name>
</gene>
<dbReference type="Pfam" id="PF18790">
    <property type="entry name" value="KfrB"/>
    <property type="match status" value="1"/>
</dbReference>
<dbReference type="InterPro" id="IPR040782">
    <property type="entry name" value="KfrB"/>
</dbReference>
<accession>A0A1H8N7B1</accession>
<dbReference type="RefSeq" id="WP_074748746.1">
    <property type="nucleotide sequence ID" value="NZ_FOCT01000015.1"/>
</dbReference>
<dbReference type="AlphaFoldDB" id="A0A1H8N7B1"/>
<evidence type="ECO:0000259" key="1">
    <source>
        <dbReference type="Pfam" id="PF18790"/>
    </source>
</evidence>
<protein>
    <submittedName>
        <fullName evidence="2">Cell filamentation protein</fullName>
    </submittedName>
</protein>
<dbReference type="Proteomes" id="UP000183898">
    <property type="component" value="Unassembled WGS sequence"/>
</dbReference>
<evidence type="ECO:0000313" key="2">
    <source>
        <dbReference type="EMBL" id="SEO25497.1"/>
    </source>
</evidence>
<feature type="domain" description="KfrB" evidence="1">
    <location>
        <begin position="51"/>
        <end position="102"/>
    </location>
</feature>
<organism evidence="2 3">
    <name type="scientific">Nitrosospira multiformis</name>
    <dbReference type="NCBI Taxonomy" id="1231"/>
    <lineage>
        <taxon>Bacteria</taxon>
        <taxon>Pseudomonadati</taxon>
        <taxon>Pseudomonadota</taxon>
        <taxon>Betaproteobacteria</taxon>
        <taxon>Nitrosomonadales</taxon>
        <taxon>Nitrosomonadaceae</taxon>
        <taxon>Nitrosospira</taxon>
    </lineage>
</organism>
<evidence type="ECO:0000313" key="3">
    <source>
        <dbReference type="Proteomes" id="UP000183898"/>
    </source>
</evidence>
<sequence>MKQRVLVMNGQRLLQSEQNGEWNTVNVQKAGDLKPGIYHLYLAKDADKGHKYIGYILHTDKDYVYQQYDKNVVRHERAAFEVAPNPGTLKSISYEQDEAIVATAVQKRGRGLTR</sequence>
<dbReference type="EMBL" id="FOCT01000015">
    <property type="protein sequence ID" value="SEO25497.1"/>
    <property type="molecule type" value="Genomic_DNA"/>
</dbReference>
<proteinExistence type="predicted"/>
<name>A0A1H8N7B1_9PROT</name>
<reference evidence="2 3" key="1">
    <citation type="submission" date="2016-10" db="EMBL/GenBank/DDBJ databases">
        <authorList>
            <person name="de Groot N.N."/>
        </authorList>
    </citation>
    <scope>NUCLEOTIDE SEQUENCE [LARGE SCALE GENOMIC DNA]</scope>
    <source>
        <strain evidence="2 3">Nl18</strain>
    </source>
</reference>